<reference evidence="12 13" key="1">
    <citation type="submission" date="2017-04" db="EMBL/GenBank/DDBJ databases">
        <authorList>
            <person name="Afonso C.L."/>
            <person name="Miller P.J."/>
            <person name="Scott M.A."/>
            <person name="Spackman E."/>
            <person name="Goraichik I."/>
            <person name="Dimitrov K.M."/>
            <person name="Suarez D.L."/>
            <person name="Swayne D.E."/>
        </authorList>
    </citation>
    <scope>NUCLEOTIDE SEQUENCE [LARGE SCALE GENOMIC DNA]</scope>
</reference>
<evidence type="ECO:0000259" key="11">
    <source>
        <dbReference type="PROSITE" id="PS50866"/>
    </source>
</evidence>
<keyword evidence="7 9" id="KW-0472">Membrane</keyword>
<evidence type="ECO:0000313" key="13">
    <source>
        <dbReference type="Proteomes" id="UP000196158"/>
    </source>
</evidence>
<evidence type="ECO:0000256" key="5">
    <source>
        <dbReference type="ARBA" id="ARBA00022892"/>
    </source>
</evidence>
<evidence type="ECO:0000256" key="3">
    <source>
        <dbReference type="ARBA" id="ARBA00022692"/>
    </source>
</evidence>
<evidence type="ECO:0000256" key="8">
    <source>
        <dbReference type="RuleBase" id="RU003827"/>
    </source>
</evidence>
<feature type="domain" description="GOLD" evidence="11">
    <location>
        <begin position="31"/>
        <end position="124"/>
    </location>
</feature>
<dbReference type="PROSITE" id="PS50866">
    <property type="entry name" value="GOLD"/>
    <property type="match status" value="1"/>
</dbReference>
<comment type="subcellular location">
    <subcellularLocation>
        <location evidence="1 8">Membrane</location>
        <topology evidence="1 8">Single-pass type I membrane protein</topology>
    </subcellularLocation>
</comment>
<proteinExistence type="inferred from homology"/>
<dbReference type="InterPro" id="IPR009038">
    <property type="entry name" value="GOLD_dom"/>
</dbReference>
<dbReference type="PANTHER" id="PTHR22811">
    <property type="entry name" value="TRANSMEMBRANE EMP24 DOMAIN-CONTAINING PROTEIN"/>
    <property type="match status" value="1"/>
</dbReference>
<evidence type="ECO:0000256" key="7">
    <source>
        <dbReference type="ARBA" id="ARBA00023136"/>
    </source>
</evidence>
<gene>
    <name evidence="12" type="ORF">KASA_0Q05291G</name>
</gene>
<dbReference type="GO" id="GO:0016020">
    <property type="term" value="C:membrane"/>
    <property type="evidence" value="ECO:0007669"/>
    <property type="project" value="UniProtKB-SubCell"/>
</dbReference>
<dbReference type="GO" id="GO:0006888">
    <property type="term" value="P:endoplasmic reticulum to Golgi vesicle-mediated transport"/>
    <property type="evidence" value="ECO:0007669"/>
    <property type="project" value="UniProtKB-ARBA"/>
</dbReference>
<evidence type="ECO:0000256" key="9">
    <source>
        <dbReference type="SAM" id="Phobius"/>
    </source>
</evidence>
<evidence type="ECO:0000313" key="12">
    <source>
        <dbReference type="EMBL" id="SMN18110.1"/>
    </source>
</evidence>
<keyword evidence="3 8" id="KW-0812">Transmembrane</keyword>
<dbReference type="SMART" id="SM01190">
    <property type="entry name" value="EMP24_GP25L"/>
    <property type="match status" value="1"/>
</dbReference>
<dbReference type="Pfam" id="PF01105">
    <property type="entry name" value="EMP24_GP25L"/>
    <property type="match status" value="1"/>
</dbReference>
<keyword evidence="5" id="KW-0931">ER-Golgi transport</keyword>
<keyword evidence="5" id="KW-0813">Transport</keyword>
<keyword evidence="13" id="KW-1185">Reference proteome</keyword>
<evidence type="ECO:0000256" key="10">
    <source>
        <dbReference type="SAM" id="SignalP"/>
    </source>
</evidence>
<accession>A0A1X7QY43</accession>
<evidence type="ECO:0000256" key="1">
    <source>
        <dbReference type="ARBA" id="ARBA00004479"/>
    </source>
</evidence>
<evidence type="ECO:0000256" key="6">
    <source>
        <dbReference type="ARBA" id="ARBA00022989"/>
    </source>
</evidence>
<feature type="transmembrane region" description="Helical" evidence="9">
    <location>
        <begin position="180"/>
        <end position="202"/>
    </location>
</feature>
<name>A0A1X7QY43_9SACH</name>
<sequence>MKFQTLTLVFAVMALICPIQAMHIYLKPEETKCYYEHLTAKSLLIGDLDAFVEKNGVFVEDSGIRVKVTIDETFDNNERVLNQKNSNSGDFSFTALESGEHRICLTPSYSDASANIRVFVDFEIGHVHSLDSKRKDDVNSLKSRVQQLTQRLDVIKDIQGNIRENEAKFRNQSESANSKIMLWSVLQVIALGCTCAFQLNYLKNFFVKQKVV</sequence>
<evidence type="ECO:0000256" key="4">
    <source>
        <dbReference type="ARBA" id="ARBA00022729"/>
    </source>
</evidence>
<comment type="similarity">
    <text evidence="2 8">Belongs to the EMP24/GP25L family.</text>
</comment>
<dbReference type="STRING" id="1789683.A0A1X7QY43"/>
<dbReference type="EMBL" id="FXLY01000002">
    <property type="protein sequence ID" value="SMN18110.1"/>
    <property type="molecule type" value="Genomic_DNA"/>
</dbReference>
<dbReference type="AlphaFoldDB" id="A0A1X7QY43"/>
<protein>
    <submittedName>
        <fullName evidence="12">Similar to Saccharomyces cerevisiae YHR110W ERP5 Protein with similarity to Emp24p and Erv25p, member of the p24 family involved in ER to Golgi transport</fullName>
    </submittedName>
</protein>
<organism evidence="12 13">
    <name type="scientific">Maudiozyma saulgeensis</name>
    <dbReference type="NCBI Taxonomy" id="1789683"/>
    <lineage>
        <taxon>Eukaryota</taxon>
        <taxon>Fungi</taxon>
        <taxon>Dikarya</taxon>
        <taxon>Ascomycota</taxon>
        <taxon>Saccharomycotina</taxon>
        <taxon>Saccharomycetes</taxon>
        <taxon>Saccharomycetales</taxon>
        <taxon>Saccharomycetaceae</taxon>
        <taxon>Maudiozyma</taxon>
    </lineage>
</organism>
<dbReference type="Proteomes" id="UP000196158">
    <property type="component" value="Unassembled WGS sequence"/>
</dbReference>
<keyword evidence="4 10" id="KW-0732">Signal</keyword>
<keyword evidence="6 9" id="KW-1133">Transmembrane helix</keyword>
<dbReference type="InterPro" id="IPR015720">
    <property type="entry name" value="Emp24-like"/>
</dbReference>
<evidence type="ECO:0000256" key="2">
    <source>
        <dbReference type="ARBA" id="ARBA00007104"/>
    </source>
</evidence>
<dbReference type="OrthoDB" id="3427at2759"/>
<dbReference type="GO" id="GO:0005737">
    <property type="term" value="C:cytoplasm"/>
    <property type="evidence" value="ECO:0007669"/>
    <property type="project" value="GOC"/>
</dbReference>
<feature type="chain" id="PRO_5012078375" evidence="10">
    <location>
        <begin position="22"/>
        <end position="212"/>
    </location>
</feature>
<feature type="signal peptide" evidence="10">
    <location>
        <begin position="1"/>
        <end position="21"/>
    </location>
</feature>